<reference evidence="1 2" key="1">
    <citation type="submission" date="2020-01" db="EMBL/GenBank/DDBJ databases">
        <authorList>
            <person name="Peng S.Y."/>
            <person name="Li J."/>
            <person name="Wang M."/>
            <person name="Wang L."/>
            <person name="Wang C.Q."/>
            <person name="Wang J.R."/>
        </authorList>
    </citation>
    <scope>NUCLEOTIDE SEQUENCE [LARGE SCALE GENOMIC DNA]</scope>
    <source>
        <strain evidence="1 2">XCT-34</strain>
    </source>
</reference>
<sequence length="210" mass="22511">MTNETAFRFADHLSTLCAALGDGWGWTIDAEIPHYGQVNSPDGIVFTAVHDADKRSVSLYLTPPADHGRPMSVADWLGENTFGASIAPSWPESSTADLAAGLVEAALGACRDCMQQINERQSYVEAERGAVNAIDADLAALGFLRRGAGYTVGSCWTLTSGQHKSGNRAHVEVDFEMFSNRATADITIPRHLVPALCNFLANLMARNAGE</sequence>
<organism evidence="1 2">
    <name type="scientific">Pannonibacter tanglangensis</name>
    <dbReference type="NCBI Taxonomy" id="2750084"/>
    <lineage>
        <taxon>Bacteria</taxon>
        <taxon>Pseudomonadati</taxon>
        <taxon>Pseudomonadota</taxon>
        <taxon>Alphaproteobacteria</taxon>
        <taxon>Hyphomicrobiales</taxon>
        <taxon>Stappiaceae</taxon>
        <taxon>Pannonibacter</taxon>
    </lineage>
</organism>
<name>A0ABW9ZK38_9HYPH</name>
<dbReference type="RefSeq" id="WP_161674572.1">
    <property type="nucleotide sequence ID" value="NZ_JAABLP010000001.1"/>
</dbReference>
<dbReference type="Proteomes" id="UP000541347">
    <property type="component" value="Unassembled WGS sequence"/>
</dbReference>
<accession>A0ABW9ZK38</accession>
<proteinExistence type="predicted"/>
<keyword evidence="2" id="KW-1185">Reference proteome</keyword>
<dbReference type="EMBL" id="JAABLP010000001">
    <property type="protein sequence ID" value="NBN63090.1"/>
    <property type="molecule type" value="Genomic_DNA"/>
</dbReference>
<evidence type="ECO:0000313" key="1">
    <source>
        <dbReference type="EMBL" id="NBN63090.1"/>
    </source>
</evidence>
<evidence type="ECO:0000313" key="2">
    <source>
        <dbReference type="Proteomes" id="UP000541347"/>
    </source>
</evidence>
<protein>
    <submittedName>
        <fullName evidence="1">Uncharacterized protein</fullName>
    </submittedName>
</protein>
<comment type="caution">
    <text evidence="1">The sequence shown here is derived from an EMBL/GenBank/DDBJ whole genome shotgun (WGS) entry which is preliminary data.</text>
</comment>
<gene>
    <name evidence="1" type="ORF">GWI71_05300</name>
</gene>